<name>A0A1J0GST5_9CAUD</name>
<keyword evidence="2" id="KW-1185">Reference proteome</keyword>
<proteinExistence type="predicted"/>
<gene>
    <name evidence="1" type="ORF">SH7_0261</name>
</gene>
<reference evidence="1 2" key="1">
    <citation type="submission" date="2016-09" db="EMBL/GenBank/DDBJ databases">
        <title>Characterization of two polyvalent phages infecting Enterobacteriaceae.</title>
        <authorList>
            <person name="Hamdi S."/>
            <person name="Rousseau G.M."/>
            <person name="Labrie S.J."/>
            <person name="Tremblay D.M."/>
            <person name="Kourda R.S."/>
            <person name="Slama K.B."/>
            <person name="Moineau S."/>
        </authorList>
    </citation>
    <scope>NUCLEOTIDE SEQUENCE [LARGE SCALE GENOMIC DNA]</scope>
</reference>
<organism evidence="1 2">
    <name type="scientific">Shigella phage SH7</name>
    <dbReference type="NCBI Taxonomy" id="1913049"/>
    <lineage>
        <taxon>Viruses</taxon>
        <taxon>Duplodnaviria</taxon>
        <taxon>Heunggongvirae</taxon>
        <taxon>Uroviricota</taxon>
        <taxon>Caudoviricetes</taxon>
        <taxon>Pantevenvirales</taxon>
        <taxon>Straboviridae</taxon>
        <taxon>Tevenvirinae</taxon>
        <taxon>Tequatrovirus</taxon>
        <taxon>Tequatrovirus sh7</taxon>
    </lineage>
</organism>
<evidence type="ECO:0000313" key="2">
    <source>
        <dbReference type="Proteomes" id="UP000224521"/>
    </source>
</evidence>
<dbReference type="Proteomes" id="UP000224521">
    <property type="component" value="Segment"/>
</dbReference>
<dbReference type="EMBL" id="KX828711">
    <property type="protein sequence ID" value="APC45070.1"/>
    <property type="molecule type" value="Genomic_DNA"/>
</dbReference>
<evidence type="ECO:0000313" key="1">
    <source>
        <dbReference type="EMBL" id="APC45070.1"/>
    </source>
</evidence>
<accession>A0A1J0GST5</accession>
<protein>
    <submittedName>
        <fullName evidence="1">Uncharacterized protein</fullName>
    </submittedName>
</protein>
<sequence>MVSFHLKNFTKQFTYHKDRGTIQLSTDMDLENKMKFKFYYAKHKITDEFVSVEYSSDDEGMIYTRLGLSHWESDQPYFSTPEEITRLVNGHMNDHWNVILSDSLKAAINSNEMKIAEIEL</sequence>